<name>A0A7W8DHH8_9BACT</name>
<evidence type="ECO:0000313" key="4">
    <source>
        <dbReference type="Proteomes" id="UP000528322"/>
    </source>
</evidence>
<gene>
    <name evidence="3" type="ORF">HNR37_001732</name>
</gene>
<protein>
    <recommendedName>
        <fullName evidence="5">Outer membrane protein beta-barrel domain-containing protein</fullName>
    </recommendedName>
</protein>
<sequence>MAIPQRFTLTALALCLIITFSLPTSAQAGRLAAGIVAGDITGLNLKYWQSNHRAFDLAAGWSDDEANVKLDYLYHEHHMLNVQQGRFIVYYGMGLYATSHRGSTTATNETVPVNDDAENNGIINENDNNGDDNNENNVAAANTQDGTASNNSEDDIFGVRIPFGVEYFLPGMPLSIFGDVAPAMDIYPETDFSGQVMVGARFIF</sequence>
<feature type="region of interest" description="Disordered" evidence="1">
    <location>
        <begin position="104"/>
        <end position="152"/>
    </location>
</feature>
<dbReference type="RefSeq" id="WP_183732821.1">
    <property type="nucleotide sequence ID" value="NZ_JACHID010000010.1"/>
</dbReference>
<dbReference type="EMBL" id="JACHID010000010">
    <property type="protein sequence ID" value="MBB5022397.1"/>
    <property type="molecule type" value="Genomic_DNA"/>
</dbReference>
<reference evidence="3 4" key="1">
    <citation type="submission" date="2020-08" db="EMBL/GenBank/DDBJ databases">
        <title>Genomic Encyclopedia of Type Strains, Phase IV (KMG-IV): sequencing the most valuable type-strain genomes for metagenomic binning, comparative biology and taxonomic classification.</title>
        <authorList>
            <person name="Goeker M."/>
        </authorList>
    </citation>
    <scope>NUCLEOTIDE SEQUENCE [LARGE SCALE GENOMIC DNA]</scope>
    <source>
        <strain evidence="3 4">DSM 22071</strain>
    </source>
</reference>
<organism evidence="3 4">
    <name type="scientific">Desulfurispira natronophila</name>
    <dbReference type="NCBI Taxonomy" id="682562"/>
    <lineage>
        <taxon>Bacteria</taxon>
        <taxon>Pseudomonadati</taxon>
        <taxon>Chrysiogenota</taxon>
        <taxon>Chrysiogenia</taxon>
        <taxon>Chrysiogenales</taxon>
        <taxon>Chrysiogenaceae</taxon>
        <taxon>Desulfurispira</taxon>
    </lineage>
</organism>
<keyword evidence="2" id="KW-0732">Signal</keyword>
<evidence type="ECO:0000313" key="3">
    <source>
        <dbReference type="EMBL" id="MBB5022397.1"/>
    </source>
</evidence>
<dbReference type="AlphaFoldDB" id="A0A7W8DHH8"/>
<accession>A0A7W8DHH8</accession>
<evidence type="ECO:0000256" key="2">
    <source>
        <dbReference type="SAM" id="SignalP"/>
    </source>
</evidence>
<comment type="caution">
    <text evidence="3">The sequence shown here is derived from an EMBL/GenBank/DDBJ whole genome shotgun (WGS) entry which is preliminary data.</text>
</comment>
<evidence type="ECO:0000256" key="1">
    <source>
        <dbReference type="SAM" id="MobiDB-lite"/>
    </source>
</evidence>
<feature type="signal peptide" evidence="2">
    <location>
        <begin position="1"/>
        <end position="26"/>
    </location>
</feature>
<evidence type="ECO:0008006" key="5">
    <source>
        <dbReference type="Google" id="ProtNLM"/>
    </source>
</evidence>
<dbReference type="Proteomes" id="UP000528322">
    <property type="component" value="Unassembled WGS sequence"/>
</dbReference>
<feature type="chain" id="PRO_5031474409" description="Outer membrane protein beta-barrel domain-containing protein" evidence="2">
    <location>
        <begin position="27"/>
        <end position="204"/>
    </location>
</feature>
<proteinExistence type="predicted"/>
<keyword evidence="4" id="KW-1185">Reference proteome</keyword>